<feature type="compositionally biased region" description="Polar residues" evidence="1">
    <location>
        <begin position="448"/>
        <end position="460"/>
    </location>
</feature>
<feature type="region of interest" description="Disordered" evidence="1">
    <location>
        <begin position="257"/>
        <end position="278"/>
    </location>
</feature>
<dbReference type="Proteomes" id="UP000694871">
    <property type="component" value="Unplaced"/>
</dbReference>
<sequence length="627" mass="68278">MAYTILKLHKKPLLKMSLEDLREFLQEKTAASLQFEDDAVIEELQASMAELRKMKFDLPPPAKSEEFPKKPLGLEFSLNLVSVKPSVGGKGQKKAANDLDHEKDAVIRLSPDRSPPNLTETFNNSNLAIHKRALIPQPSGPLLQVELTDVYHNPFQNNQPIPNSDMEGKRQENRVQLLKEDAKKIPSEGFPATLDEIQVIVESQDLATAHKEKDSLDSRNIEERCSTQENNPSLSADDKGHVTPQVLEQAVIDVTSTENCPRDPDTRSEATESDLSVTSNSITAFVERDSPSQVPSLPSLEGQSTLESPLTVQNAAVLQDGSATCFSEDFLPEEAVVLPDHPCQPTSTDSSPLGHSLSTVCDVPKSSIVPRAIRAFAPLPLPFQDGKRRPSNVSQYDNLSEDGEEESPVRVPCSEELAVLLSQTELCDPVLKCRVHKSASAGELGYPQRQTGGQADSEQQPGGLERPLSFNILPRQKRPSSGGSMPILSELDSGGLLVSEDFCARPTSSPELQEQYSPFKIVKSSTPLHLAHATEQDFCNKKQMALPLLESSHLDAAGGETPIPPAGEAEGGTAGDSLQKSLNALSDSLAPQWPKPKLPLKIVKTHSDNNFHLSCLPTVQMSKSVTF</sequence>
<evidence type="ECO:0000313" key="3">
    <source>
        <dbReference type="RefSeq" id="XP_015268609.1"/>
    </source>
</evidence>
<feature type="region of interest" description="Disordered" evidence="1">
    <location>
        <begin position="555"/>
        <end position="578"/>
    </location>
</feature>
<evidence type="ECO:0000313" key="2">
    <source>
        <dbReference type="Proteomes" id="UP000694871"/>
    </source>
</evidence>
<reference evidence="3" key="1">
    <citation type="submission" date="2025-08" db="UniProtKB">
        <authorList>
            <consortium name="RefSeq"/>
        </authorList>
    </citation>
    <scope>IDENTIFICATION</scope>
</reference>
<proteinExistence type="predicted"/>
<feature type="compositionally biased region" description="Basic and acidic residues" evidence="1">
    <location>
        <begin position="209"/>
        <end position="226"/>
    </location>
</feature>
<feature type="compositionally biased region" description="Basic and acidic residues" evidence="1">
    <location>
        <begin position="260"/>
        <end position="270"/>
    </location>
</feature>
<protein>
    <submittedName>
        <fullName evidence="3">Uncharacterized protein LOC107112056</fullName>
    </submittedName>
</protein>
<feature type="region of interest" description="Disordered" evidence="1">
    <location>
        <begin position="209"/>
        <end position="240"/>
    </location>
</feature>
<dbReference type="GeneID" id="107112056"/>
<keyword evidence="2" id="KW-1185">Reference proteome</keyword>
<dbReference type="RefSeq" id="XP_015268609.1">
    <property type="nucleotide sequence ID" value="XM_015413123.1"/>
</dbReference>
<name>A0ABM1K4H2_GEKJA</name>
<gene>
    <name evidence="3" type="primary">LOC107112056</name>
</gene>
<feature type="region of interest" description="Disordered" evidence="1">
    <location>
        <begin position="383"/>
        <end position="410"/>
    </location>
</feature>
<accession>A0ABM1K4H2</accession>
<feature type="region of interest" description="Disordered" evidence="1">
    <location>
        <begin position="444"/>
        <end position="467"/>
    </location>
</feature>
<organism evidence="2 3">
    <name type="scientific">Gekko japonicus</name>
    <name type="common">Schlegel's Japanese gecko</name>
    <dbReference type="NCBI Taxonomy" id="146911"/>
    <lineage>
        <taxon>Eukaryota</taxon>
        <taxon>Metazoa</taxon>
        <taxon>Chordata</taxon>
        <taxon>Craniata</taxon>
        <taxon>Vertebrata</taxon>
        <taxon>Euteleostomi</taxon>
        <taxon>Lepidosauria</taxon>
        <taxon>Squamata</taxon>
        <taxon>Bifurcata</taxon>
        <taxon>Gekkota</taxon>
        <taxon>Gekkonidae</taxon>
        <taxon>Gekkoninae</taxon>
        <taxon>Gekko</taxon>
    </lineage>
</organism>
<evidence type="ECO:0000256" key="1">
    <source>
        <dbReference type="SAM" id="MobiDB-lite"/>
    </source>
</evidence>